<evidence type="ECO:0000313" key="13">
    <source>
        <dbReference type="Proteomes" id="UP001156870"/>
    </source>
</evidence>
<keyword evidence="12" id="KW-0966">Cell projection</keyword>
<dbReference type="RefSeq" id="WP_232593444.1">
    <property type="nucleotide sequence ID" value="NZ_BSPD01000087.1"/>
</dbReference>
<dbReference type="InterPro" id="IPR053716">
    <property type="entry name" value="Flag_assembly_chemotaxis_eff"/>
</dbReference>
<evidence type="ECO:0000256" key="1">
    <source>
        <dbReference type="ARBA" id="ARBA00004413"/>
    </source>
</evidence>
<keyword evidence="11" id="KW-0175">Coiled coil</keyword>
<dbReference type="GO" id="GO:0009288">
    <property type="term" value="C:bacterial-type flagellum"/>
    <property type="evidence" value="ECO:0007669"/>
    <property type="project" value="InterPro"/>
</dbReference>
<evidence type="ECO:0000313" key="12">
    <source>
        <dbReference type="EMBL" id="GLS27700.1"/>
    </source>
</evidence>
<dbReference type="PRINTS" id="PR01004">
    <property type="entry name" value="FLGFLIJ"/>
</dbReference>
<dbReference type="Proteomes" id="UP001156870">
    <property type="component" value="Unassembled WGS sequence"/>
</dbReference>
<dbReference type="InterPro" id="IPR052570">
    <property type="entry name" value="FliJ"/>
</dbReference>
<evidence type="ECO:0000256" key="5">
    <source>
        <dbReference type="ARBA" id="ARBA00022475"/>
    </source>
</evidence>
<keyword evidence="4" id="KW-0813">Transport</keyword>
<evidence type="ECO:0000256" key="4">
    <source>
        <dbReference type="ARBA" id="ARBA00022448"/>
    </source>
</evidence>
<dbReference type="Pfam" id="PF02050">
    <property type="entry name" value="FliJ"/>
    <property type="match status" value="1"/>
</dbReference>
<keyword evidence="5" id="KW-1003">Cell membrane</keyword>
<reference evidence="12 13" key="1">
    <citation type="journal article" date="2014" name="Int. J. Syst. Evol. Microbiol.">
        <title>Complete genome sequence of Corynebacterium casei LMG S-19264T (=DSM 44701T), isolated from a smear-ripened cheese.</title>
        <authorList>
            <consortium name="US DOE Joint Genome Institute (JGI-PGF)"/>
            <person name="Walter F."/>
            <person name="Albersmeier A."/>
            <person name="Kalinowski J."/>
            <person name="Ruckert C."/>
        </authorList>
    </citation>
    <scope>NUCLEOTIDE SEQUENCE [LARGE SCALE GENOMIC DNA]</scope>
    <source>
        <strain evidence="12 13">NBRC 110095</strain>
    </source>
</reference>
<dbReference type="GO" id="GO:0006935">
    <property type="term" value="P:chemotaxis"/>
    <property type="evidence" value="ECO:0007669"/>
    <property type="project" value="UniProtKB-KW"/>
</dbReference>
<dbReference type="EMBL" id="BSPD01000087">
    <property type="protein sequence ID" value="GLS27700.1"/>
    <property type="molecule type" value="Genomic_DNA"/>
</dbReference>
<evidence type="ECO:0000256" key="2">
    <source>
        <dbReference type="ARBA" id="ARBA00010004"/>
    </source>
</evidence>
<evidence type="ECO:0000256" key="3">
    <source>
        <dbReference type="ARBA" id="ARBA00020392"/>
    </source>
</evidence>
<organism evidence="12 13">
    <name type="scientific">Marinibactrum halimedae</name>
    <dbReference type="NCBI Taxonomy" id="1444977"/>
    <lineage>
        <taxon>Bacteria</taxon>
        <taxon>Pseudomonadati</taxon>
        <taxon>Pseudomonadota</taxon>
        <taxon>Gammaproteobacteria</taxon>
        <taxon>Cellvibrionales</taxon>
        <taxon>Cellvibrionaceae</taxon>
        <taxon>Marinibactrum</taxon>
    </lineage>
</organism>
<keyword evidence="6" id="KW-0145">Chemotaxis</keyword>
<dbReference type="PANTHER" id="PTHR38786">
    <property type="entry name" value="FLAGELLAR FLIJ PROTEIN"/>
    <property type="match status" value="1"/>
</dbReference>
<evidence type="ECO:0000256" key="8">
    <source>
        <dbReference type="ARBA" id="ARBA00022927"/>
    </source>
</evidence>
<evidence type="ECO:0000256" key="11">
    <source>
        <dbReference type="SAM" id="Coils"/>
    </source>
</evidence>
<evidence type="ECO:0000256" key="7">
    <source>
        <dbReference type="ARBA" id="ARBA00022795"/>
    </source>
</evidence>
<dbReference type="PANTHER" id="PTHR38786:SF1">
    <property type="entry name" value="FLAGELLAR FLIJ PROTEIN"/>
    <property type="match status" value="1"/>
</dbReference>
<accession>A0AA37TDF0</accession>
<dbReference type="GO" id="GO:0003774">
    <property type="term" value="F:cytoskeletal motor activity"/>
    <property type="evidence" value="ECO:0007669"/>
    <property type="project" value="InterPro"/>
</dbReference>
<keyword evidence="7" id="KW-1005">Bacterial flagellum biogenesis</keyword>
<keyword evidence="10" id="KW-1006">Bacterial flagellum protein export</keyword>
<comment type="similarity">
    <text evidence="2">Belongs to the FliJ family.</text>
</comment>
<dbReference type="NCBIfam" id="TIGR02473">
    <property type="entry name" value="flagell_FliJ"/>
    <property type="match status" value="1"/>
</dbReference>
<name>A0AA37TDF0_9GAMM</name>
<dbReference type="GO" id="GO:0015031">
    <property type="term" value="P:protein transport"/>
    <property type="evidence" value="ECO:0007669"/>
    <property type="project" value="UniProtKB-KW"/>
</dbReference>
<dbReference type="AlphaFoldDB" id="A0AA37TDF0"/>
<protein>
    <recommendedName>
        <fullName evidence="3">Flagellar FliJ protein</fullName>
    </recommendedName>
</protein>
<keyword evidence="12" id="KW-0969">Cilium</keyword>
<dbReference type="InterPro" id="IPR012823">
    <property type="entry name" value="Flagell_FliJ"/>
</dbReference>
<evidence type="ECO:0000256" key="6">
    <source>
        <dbReference type="ARBA" id="ARBA00022500"/>
    </source>
</evidence>
<comment type="caution">
    <text evidence="12">The sequence shown here is derived from an EMBL/GenBank/DDBJ whole genome shotgun (WGS) entry which is preliminary data.</text>
</comment>
<keyword evidence="8" id="KW-0653">Protein transport</keyword>
<comment type="subcellular location">
    <subcellularLocation>
        <location evidence="1">Cell membrane</location>
        <topology evidence="1">Peripheral membrane protein</topology>
        <orientation evidence="1">Cytoplasmic side</orientation>
    </subcellularLocation>
</comment>
<evidence type="ECO:0000256" key="9">
    <source>
        <dbReference type="ARBA" id="ARBA00023136"/>
    </source>
</evidence>
<keyword evidence="12" id="KW-0282">Flagellum</keyword>
<evidence type="ECO:0000256" key="10">
    <source>
        <dbReference type="ARBA" id="ARBA00023225"/>
    </source>
</evidence>
<dbReference type="GO" id="GO:0005886">
    <property type="term" value="C:plasma membrane"/>
    <property type="evidence" value="ECO:0007669"/>
    <property type="project" value="UniProtKB-SubCell"/>
</dbReference>
<dbReference type="Gene3D" id="1.10.287.1700">
    <property type="match status" value="1"/>
</dbReference>
<keyword evidence="13" id="KW-1185">Reference proteome</keyword>
<feature type="coiled-coil region" evidence="11">
    <location>
        <begin position="10"/>
        <end position="45"/>
    </location>
</feature>
<gene>
    <name evidence="12" type="primary">fliJ</name>
    <name evidence="12" type="ORF">GCM10007877_34190</name>
</gene>
<dbReference type="GO" id="GO:0071973">
    <property type="term" value="P:bacterial-type flagellum-dependent cell motility"/>
    <property type="evidence" value="ECO:0007669"/>
    <property type="project" value="InterPro"/>
</dbReference>
<keyword evidence="9" id="KW-0472">Membrane</keyword>
<sequence>MADNDRTRRLAVVLQLAQKAENDAAKLLQQQRAQWMSDVNQLKQLHHYFEEYVAQFSSVRGSVSTETLISQRHFVGQLENVIETQSERVETLRQQTDRAERFWREKHQRRKLMEELIERIRLDGDHIAEKQLQKELDEMAGQSFIRGQKINS</sequence>
<proteinExistence type="inferred from homology"/>
<dbReference type="InterPro" id="IPR018006">
    <property type="entry name" value="Flag_FliJ_proteobac"/>
</dbReference>
<dbReference type="GO" id="GO:0044781">
    <property type="term" value="P:bacterial-type flagellum organization"/>
    <property type="evidence" value="ECO:0007669"/>
    <property type="project" value="UniProtKB-KW"/>
</dbReference>